<evidence type="ECO:0000256" key="3">
    <source>
        <dbReference type="ARBA" id="ARBA00022676"/>
    </source>
</evidence>
<evidence type="ECO:0000313" key="11">
    <source>
        <dbReference type="EMBL" id="MFC0863029.1"/>
    </source>
</evidence>
<keyword evidence="7 9" id="KW-0472">Membrane</keyword>
<dbReference type="EMBL" id="JBHMQT010000021">
    <property type="protein sequence ID" value="MFC0863029.1"/>
    <property type="molecule type" value="Genomic_DNA"/>
</dbReference>
<evidence type="ECO:0000313" key="12">
    <source>
        <dbReference type="Proteomes" id="UP001589870"/>
    </source>
</evidence>
<evidence type="ECO:0000256" key="8">
    <source>
        <dbReference type="SAM" id="MobiDB-lite"/>
    </source>
</evidence>
<feature type="transmembrane region" description="Helical" evidence="9">
    <location>
        <begin position="107"/>
        <end position="125"/>
    </location>
</feature>
<feature type="transmembrane region" description="Helical" evidence="9">
    <location>
        <begin position="362"/>
        <end position="382"/>
    </location>
</feature>
<sequence length="521" mass="55693">MVTLAGEGSAAVRHGSHRRSRPGDREPDGKRGRRRLPRWTPVAAGAVATGVAISGTSASLSGDELATYSAVTRSLSGLWLLVQNIDGHFLPYYLFMHFWALLSDAEWWLRLPSALALGVAAGFLADLGRRLYSARAGLLGAALFAVLPSVSYHGANARPYAFAAAAAVISAWALHRLVEAPTARRACWYAGGVALLGCTHLFSVLVLPAQLLATAWLLPRREILTRALPAMAAGCLPVAVLGLIGWGERHAISWIKPHGPDVLLKFPKMVTGSPTLGPALFAVAVVGVVILLRRPADRADRTGRAWGALLGGWLVFPPVLLLLVSAVLTPAYVDRYLFVAAPALALTAGVTLAAGYDLLRSGVLIPRLTAWGAVLIAAVLGMPDQIDYRQQNGHYDDFPGAVRVVQSKARQRDAILYGQSWLRTGFGYYGRGVLPDDVMRVGTGPGTAFEYPERSDVAAALKGRTRVWIVWRGTKQSGLTGSKFPEVTAVRTAGFRLSSAWHSAELPGLTVALFSRTVPNP</sequence>
<keyword evidence="5 9" id="KW-0812">Transmembrane</keyword>
<evidence type="ECO:0000256" key="5">
    <source>
        <dbReference type="ARBA" id="ARBA00022692"/>
    </source>
</evidence>
<evidence type="ECO:0000256" key="1">
    <source>
        <dbReference type="ARBA" id="ARBA00004651"/>
    </source>
</evidence>
<protein>
    <submittedName>
        <fullName evidence="11">Glycosyltransferase family 39 protein</fullName>
        <ecNumber evidence="11">2.4.-.-</ecNumber>
    </submittedName>
</protein>
<keyword evidence="12" id="KW-1185">Reference proteome</keyword>
<dbReference type="InterPro" id="IPR050297">
    <property type="entry name" value="LipidA_mod_glycosyltrf_83"/>
</dbReference>
<evidence type="ECO:0000256" key="2">
    <source>
        <dbReference type="ARBA" id="ARBA00022475"/>
    </source>
</evidence>
<dbReference type="InterPro" id="IPR038731">
    <property type="entry name" value="RgtA/B/C-like"/>
</dbReference>
<feature type="transmembrane region" description="Helical" evidence="9">
    <location>
        <begin position="157"/>
        <end position="174"/>
    </location>
</feature>
<keyword evidence="4 11" id="KW-0808">Transferase</keyword>
<feature type="transmembrane region" description="Helical" evidence="9">
    <location>
        <begin position="275"/>
        <end position="293"/>
    </location>
</feature>
<feature type="compositionally biased region" description="Basic and acidic residues" evidence="8">
    <location>
        <begin position="21"/>
        <end position="30"/>
    </location>
</feature>
<reference evidence="11 12" key="1">
    <citation type="submission" date="2024-09" db="EMBL/GenBank/DDBJ databases">
        <authorList>
            <person name="Sun Q."/>
            <person name="Mori K."/>
        </authorList>
    </citation>
    <scope>NUCLEOTIDE SEQUENCE [LARGE SCALE GENOMIC DNA]</scope>
    <source>
        <strain evidence="11 12">TBRC 1851</strain>
    </source>
</reference>
<keyword evidence="3 11" id="KW-0328">Glycosyltransferase</keyword>
<dbReference type="Pfam" id="PF13231">
    <property type="entry name" value="PMT_2"/>
    <property type="match status" value="1"/>
</dbReference>
<feature type="transmembrane region" description="Helical" evidence="9">
    <location>
        <begin position="39"/>
        <end position="60"/>
    </location>
</feature>
<dbReference type="Proteomes" id="UP001589870">
    <property type="component" value="Unassembled WGS sequence"/>
</dbReference>
<organism evidence="11 12">
    <name type="scientific">Sphaerimonospora cavernae</name>
    <dbReference type="NCBI Taxonomy" id="1740611"/>
    <lineage>
        <taxon>Bacteria</taxon>
        <taxon>Bacillati</taxon>
        <taxon>Actinomycetota</taxon>
        <taxon>Actinomycetes</taxon>
        <taxon>Streptosporangiales</taxon>
        <taxon>Streptosporangiaceae</taxon>
        <taxon>Sphaerimonospora</taxon>
    </lineage>
</organism>
<comment type="caution">
    <text evidence="11">The sequence shown here is derived from an EMBL/GenBank/DDBJ whole genome shotgun (WGS) entry which is preliminary data.</text>
</comment>
<dbReference type="RefSeq" id="WP_394301200.1">
    <property type="nucleotide sequence ID" value="NZ_JBHMQT010000021.1"/>
</dbReference>
<gene>
    <name evidence="11" type="ORF">ACFHYQ_12065</name>
</gene>
<dbReference type="EC" id="2.4.-.-" evidence="11"/>
<name>A0ABV6U3H9_9ACTN</name>
<feature type="transmembrane region" description="Helical" evidence="9">
    <location>
        <begin position="305"/>
        <end position="329"/>
    </location>
</feature>
<keyword evidence="6 9" id="KW-1133">Transmembrane helix</keyword>
<feature type="transmembrane region" description="Helical" evidence="9">
    <location>
        <begin position="336"/>
        <end position="356"/>
    </location>
</feature>
<accession>A0ABV6U3H9</accession>
<evidence type="ECO:0000256" key="4">
    <source>
        <dbReference type="ARBA" id="ARBA00022679"/>
    </source>
</evidence>
<feature type="region of interest" description="Disordered" evidence="8">
    <location>
        <begin position="1"/>
        <end position="35"/>
    </location>
</feature>
<comment type="subcellular location">
    <subcellularLocation>
        <location evidence="1">Cell membrane</location>
        <topology evidence="1">Multi-pass membrane protein</topology>
    </subcellularLocation>
</comment>
<feature type="transmembrane region" description="Helical" evidence="9">
    <location>
        <begin position="132"/>
        <end position="151"/>
    </location>
</feature>
<evidence type="ECO:0000256" key="9">
    <source>
        <dbReference type="SAM" id="Phobius"/>
    </source>
</evidence>
<proteinExistence type="predicted"/>
<keyword evidence="2" id="KW-1003">Cell membrane</keyword>
<dbReference type="PANTHER" id="PTHR33908">
    <property type="entry name" value="MANNOSYLTRANSFERASE YKCB-RELATED"/>
    <property type="match status" value="1"/>
</dbReference>
<feature type="domain" description="Glycosyltransferase RgtA/B/C/D-like" evidence="10">
    <location>
        <begin position="90"/>
        <end position="235"/>
    </location>
</feature>
<evidence type="ECO:0000256" key="7">
    <source>
        <dbReference type="ARBA" id="ARBA00023136"/>
    </source>
</evidence>
<dbReference type="GO" id="GO:0016757">
    <property type="term" value="F:glycosyltransferase activity"/>
    <property type="evidence" value="ECO:0007669"/>
    <property type="project" value="UniProtKB-KW"/>
</dbReference>
<evidence type="ECO:0000256" key="6">
    <source>
        <dbReference type="ARBA" id="ARBA00022989"/>
    </source>
</evidence>
<feature type="transmembrane region" description="Helical" evidence="9">
    <location>
        <begin position="186"/>
        <end position="207"/>
    </location>
</feature>
<dbReference type="PANTHER" id="PTHR33908:SF3">
    <property type="entry name" value="UNDECAPRENYL PHOSPHATE-ALPHA-4-AMINO-4-DEOXY-L-ARABINOSE ARABINOSYL TRANSFERASE"/>
    <property type="match status" value="1"/>
</dbReference>
<evidence type="ECO:0000259" key="10">
    <source>
        <dbReference type="Pfam" id="PF13231"/>
    </source>
</evidence>